<name>K2L3E9_9GAMM</name>
<dbReference type="EMBL" id="AMRG01000005">
    <property type="protein sequence ID" value="EKE84400.1"/>
    <property type="molecule type" value="Genomic_DNA"/>
</dbReference>
<organism evidence="2 3">
    <name type="scientific">Idiomarina xiamenensis 10-D-4</name>
    <dbReference type="NCBI Taxonomy" id="740709"/>
    <lineage>
        <taxon>Bacteria</taxon>
        <taxon>Pseudomonadati</taxon>
        <taxon>Pseudomonadota</taxon>
        <taxon>Gammaproteobacteria</taxon>
        <taxon>Alteromonadales</taxon>
        <taxon>Idiomarinaceae</taxon>
        <taxon>Idiomarina</taxon>
    </lineage>
</organism>
<accession>K2L3E9</accession>
<gene>
    <name evidence="2" type="ORF">A10D4_05012</name>
</gene>
<reference evidence="2 3" key="1">
    <citation type="journal article" date="2012" name="J. Bacteriol.">
        <title>Genome Sequence of Idiomarina xiamenensis Type Strain 10-D-4.</title>
        <authorList>
            <person name="Lai Q."/>
            <person name="Wang L."/>
            <person name="Wang W."/>
            <person name="Shao Z."/>
        </authorList>
    </citation>
    <scope>NUCLEOTIDE SEQUENCE [LARGE SCALE GENOMIC DNA]</scope>
    <source>
        <strain evidence="2 3">10-D-4</strain>
    </source>
</reference>
<protein>
    <submittedName>
        <fullName evidence="2">Uncharacterized protein</fullName>
    </submittedName>
</protein>
<dbReference type="STRING" id="740709.A10D4_05012"/>
<feature type="region of interest" description="Disordered" evidence="1">
    <location>
        <begin position="30"/>
        <end position="51"/>
    </location>
</feature>
<evidence type="ECO:0000313" key="3">
    <source>
        <dbReference type="Proteomes" id="UP000014115"/>
    </source>
</evidence>
<dbReference type="PATRIC" id="fig|740709.3.peg.1017"/>
<proteinExistence type="predicted"/>
<dbReference type="RefSeq" id="WP_008488124.1">
    <property type="nucleotide sequence ID" value="NZ_AMRG01000005.1"/>
</dbReference>
<dbReference type="Proteomes" id="UP000014115">
    <property type="component" value="Unassembled WGS sequence"/>
</dbReference>
<evidence type="ECO:0000256" key="1">
    <source>
        <dbReference type="SAM" id="MobiDB-lite"/>
    </source>
</evidence>
<dbReference type="AlphaFoldDB" id="K2L3E9"/>
<sequence length="111" mass="13059">MTQQHQAKHRLFETQRNAQGEFECYAVAETRDGDQQQATQEPGQEQAHHRIDPELVFSTTPAWAWQANELFQQSLASQANGGYSAYLRQMREQFEHMRTNLRQHMQAQQKR</sequence>
<feature type="compositionally biased region" description="Low complexity" evidence="1">
    <location>
        <begin position="35"/>
        <end position="45"/>
    </location>
</feature>
<keyword evidence="3" id="KW-1185">Reference proteome</keyword>
<comment type="caution">
    <text evidence="2">The sequence shown here is derived from an EMBL/GenBank/DDBJ whole genome shotgun (WGS) entry which is preliminary data.</text>
</comment>
<evidence type="ECO:0000313" key="2">
    <source>
        <dbReference type="EMBL" id="EKE84400.1"/>
    </source>
</evidence>